<feature type="compositionally biased region" description="Basic and acidic residues" evidence="2">
    <location>
        <begin position="135"/>
        <end position="146"/>
    </location>
</feature>
<dbReference type="InterPro" id="IPR050922">
    <property type="entry name" value="LytR/CpsA/Psr_CW_biosynth"/>
</dbReference>
<dbReference type="EMBL" id="JAGSOH010000012">
    <property type="protein sequence ID" value="MBR7826032.1"/>
    <property type="molecule type" value="Genomic_DNA"/>
</dbReference>
<dbReference type="NCBIfam" id="TIGR00350">
    <property type="entry name" value="lytR_cpsA_psr"/>
    <property type="match status" value="1"/>
</dbReference>
<dbReference type="InterPro" id="IPR004474">
    <property type="entry name" value="LytR_CpsA_psr"/>
</dbReference>
<keyword evidence="6" id="KW-1185">Reference proteome</keyword>
<dbReference type="Pfam" id="PF13399">
    <property type="entry name" value="LytR_C"/>
    <property type="match status" value="1"/>
</dbReference>
<accession>A0A941IHS4</accession>
<evidence type="ECO:0000313" key="6">
    <source>
        <dbReference type="Proteomes" id="UP000676325"/>
    </source>
</evidence>
<dbReference type="Proteomes" id="UP000676325">
    <property type="component" value="Unassembled WGS sequence"/>
</dbReference>
<gene>
    <name evidence="5" type="ORF">KDK95_06920</name>
</gene>
<dbReference type="Pfam" id="PF03816">
    <property type="entry name" value="LytR_cpsA_psr"/>
    <property type="match status" value="1"/>
</dbReference>
<reference evidence="5" key="1">
    <citation type="submission" date="2021-04" db="EMBL/GenBank/DDBJ databases">
        <title>Genome based classification of Actinospica acidithermotolerans sp. nov., an actinobacterium isolated from an Indonesian hot spring.</title>
        <authorList>
            <person name="Kusuma A.B."/>
            <person name="Putra K.E."/>
            <person name="Nafisah S."/>
            <person name="Loh J."/>
            <person name="Nouioui I."/>
            <person name="Goodfellow M."/>
        </authorList>
    </citation>
    <scope>NUCLEOTIDE SEQUENCE</scope>
    <source>
        <strain evidence="5">MGRD01-02</strain>
    </source>
</reference>
<organism evidence="5 6">
    <name type="scientific">Actinospica acidithermotolerans</name>
    <dbReference type="NCBI Taxonomy" id="2828514"/>
    <lineage>
        <taxon>Bacteria</taxon>
        <taxon>Bacillati</taxon>
        <taxon>Actinomycetota</taxon>
        <taxon>Actinomycetes</taxon>
        <taxon>Catenulisporales</taxon>
        <taxon>Actinospicaceae</taxon>
        <taxon>Actinospica</taxon>
    </lineage>
</organism>
<feature type="compositionally biased region" description="Low complexity" evidence="2">
    <location>
        <begin position="27"/>
        <end position="37"/>
    </location>
</feature>
<comment type="similarity">
    <text evidence="1">Belongs to the LytR/CpsA/Psr (LCP) family.</text>
</comment>
<evidence type="ECO:0000259" key="3">
    <source>
        <dbReference type="Pfam" id="PF03816"/>
    </source>
</evidence>
<proteinExistence type="inferred from homology"/>
<feature type="compositionally biased region" description="Gly residues" evidence="2">
    <location>
        <begin position="38"/>
        <end position="67"/>
    </location>
</feature>
<comment type="caution">
    <text evidence="5">The sequence shown here is derived from an EMBL/GenBank/DDBJ whole genome shotgun (WGS) entry which is preliminary data.</text>
</comment>
<feature type="compositionally biased region" description="Polar residues" evidence="2">
    <location>
        <begin position="665"/>
        <end position="678"/>
    </location>
</feature>
<dbReference type="Gene3D" id="3.40.630.190">
    <property type="entry name" value="LCP protein"/>
    <property type="match status" value="1"/>
</dbReference>
<dbReference type="AlphaFoldDB" id="A0A941IHS4"/>
<feature type="domain" description="Cell envelope-related transcriptional attenuator" evidence="3">
    <location>
        <begin position="287"/>
        <end position="443"/>
    </location>
</feature>
<dbReference type="RefSeq" id="WP_212517184.1">
    <property type="nucleotide sequence ID" value="NZ_JAGSOH010000012.1"/>
</dbReference>
<feature type="domain" description="LytR/CpsA/Psr regulator C-terminal" evidence="4">
    <location>
        <begin position="567"/>
        <end position="654"/>
    </location>
</feature>
<evidence type="ECO:0000256" key="2">
    <source>
        <dbReference type="SAM" id="MobiDB-lite"/>
    </source>
</evidence>
<protein>
    <submittedName>
        <fullName evidence="5">LCP family protein</fullName>
    </submittedName>
</protein>
<dbReference type="PANTHER" id="PTHR33392">
    <property type="entry name" value="POLYISOPRENYL-TEICHOIC ACID--PEPTIDOGLYCAN TEICHOIC ACID TRANSFERASE TAGU"/>
    <property type="match status" value="1"/>
</dbReference>
<feature type="region of interest" description="Disordered" evidence="2">
    <location>
        <begin position="662"/>
        <end position="710"/>
    </location>
</feature>
<evidence type="ECO:0000259" key="4">
    <source>
        <dbReference type="Pfam" id="PF13399"/>
    </source>
</evidence>
<evidence type="ECO:0000256" key="1">
    <source>
        <dbReference type="ARBA" id="ARBA00006068"/>
    </source>
</evidence>
<evidence type="ECO:0000313" key="5">
    <source>
        <dbReference type="EMBL" id="MBR7826032.1"/>
    </source>
</evidence>
<feature type="compositionally biased region" description="Low complexity" evidence="2">
    <location>
        <begin position="154"/>
        <end position="165"/>
    </location>
</feature>
<dbReference type="InterPro" id="IPR027381">
    <property type="entry name" value="LytR/CpsA/Psr_C"/>
</dbReference>
<sequence length="710" mass="73374">MSDGGRGWYPGDEDPRYDPYAPPQQPPSGYGRPPQQGQGRGPGYGQGQNQGAPGQGRRQGGAPGYGQGDPYQNPQGGPGYGRAQPPGGYRQAPPRAPQGGDRYPEERAVPRQRPAQPWDAEPARADVWSAPGEDAAGRDELGESRGSRRRRAAAEGAGAGAAAAGPSHVNDDIDLDEVDPHGKAQRAWARQQELAGRPPSKMKQATKWTALGMSVVVLAGVCYGAYVYETTVGSIKHTALLPSGMSEASLPADPYGHTAQNILLIGSDTRDTAADCQLGNDCGPGANADSEMILHVSAEGTDATILSIPRDTVAYLPNCAEKNGTTTLTGSYSTYQINSALQYGPECQVAADHYLTGITITGYMLFDFSGIVTMSNALGGVPVCVTSAVNDKDSGLKLPAGTSTIQGDKVLEFLRTRHSFFDGSDLGREEATHYFLAQMIQTLRKSMNFSDVTQLISIGQAAAKAMTVSDNYAGLTNLEGLVESLNRVPTKNITMLTMPWEYDPNNQSRVIPSSAAKAVFAAIQGSTSFTNTTKSSTSSSAKSATSAAASPTAAASASTSASVDKGSVPVNVYNADGVSGRATTVKQGLISDGFSNTVSAGNASTVSASQVTYDPNEATRAEADAVAAALGISTSEVSATTNWKGVSVFIGTDFTSGTKLGAGTGSTASTPSVNTSGAATAPADSHESFASGSENECIPVESGTLSMASK</sequence>
<dbReference type="PANTHER" id="PTHR33392:SF6">
    <property type="entry name" value="POLYISOPRENYL-TEICHOIC ACID--PEPTIDOGLYCAN TEICHOIC ACID TRANSFERASE TAGU"/>
    <property type="match status" value="1"/>
</dbReference>
<feature type="region of interest" description="Disordered" evidence="2">
    <location>
        <begin position="1"/>
        <end position="175"/>
    </location>
</feature>
<dbReference type="Gene3D" id="3.30.70.2390">
    <property type="match status" value="1"/>
</dbReference>
<name>A0A941IHS4_9ACTN</name>